<keyword evidence="3" id="KW-1185">Reference proteome</keyword>
<dbReference type="EMBL" id="CABFPH010000012">
    <property type="protein sequence ID" value="VUD70734.1"/>
    <property type="molecule type" value="Genomic_DNA"/>
</dbReference>
<dbReference type="Proteomes" id="UP000410984">
    <property type="component" value="Unassembled WGS sequence"/>
</dbReference>
<protein>
    <submittedName>
        <fullName evidence="2">Uncharacterized protein</fullName>
    </submittedName>
</protein>
<feature type="region of interest" description="Disordered" evidence="1">
    <location>
        <begin position="46"/>
        <end position="111"/>
    </location>
</feature>
<dbReference type="AlphaFoldDB" id="A0A509EAL3"/>
<evidence type="ECO:0000313" key="2">
    <source>
        <dbReference type="EMBL" id="VUD70734.1"/>
    </source>
</evidence>
<sequence>MTQQDKTSRPLRPRAGGLATALFLASLAATAVGSRFIGSAEAQTFANANDQPTARTLPPDVSTVQAHPEAAHRRNNGVSAPRALKPSTSVLGSGGRVNPKDHLPGAMRSGG</sequence>
<proteinExistence type="predicted"/>
<gene>
    <name evidence="2" type="ORF">MET9862_01307</name>
</gene>
<dbReference type="RefSeq" id="WP_244612599.1">
    <property type="nucleotide sequence ID" value="NZ_CABFPH010000012.1"/>
</dbReference>
<evidence type="ECO:0000313" key="3">
    <source>
        <dbReference type="Proteomes" id="UP000410984"/>
    </source>
</evidence>
<name>A0A509EAL3_9HYPH</name>
<evidence type="ECO:0000256" key="1">
    <source>
        <dbReference type="SAM" id="MobiDB-lite"/>
    </source>
</evidence>
<organism evidence="2 3">
    <name type="scientific">Methylobacterium symbioticum</name>
    <dbReference type="NCBI Taxonomy" id="2584084"/>
    <lineage>
        <taxon>Bacteria</taxon>
        <taxon>Pseudomonadati</taxon>
        <taxon>Pseudomonadota</taxon>
        <taxon>Alphaproteobacteria</taxon>
        <taxon>Hyphomicrobiales</taxon>
        <taxon>Methylobacteriaceae</taxon>
        <taxon>Methylobacterium</taxon>
    </lineage>
</organism>
<accession>A0A509EAL3</accession>
<reference evidence="2 3" key="1">
    <citation type="submission" date="2019-06" db="EMBL/GenBank/DDBJ databases">
        <authorList>
            <person name="Rodrigo-Torres L."/>
            <person name="Arahal R. D."/>
            <person name="Lucena T."/>
        </authorList>
    </citation>
    <scope>NUCLEOTIDE SEQUENCE [LARGE SCALE GENOMIC DNA]</scope>
    <source>
        <strain evidence="2 3">SB0023/3</strain>
    </source>
</reference>